<dbReference type="PROSITE" id="PS51178">
    <property type="entry name" value="PASTA"/>
    <property type="match status" value="2"/>
</dbReference>
<keyword evidence="5 10" id="KW-0547">Nucleotide-binding</keyword>
<protein>
    <recommendedName>
        <fullName evidence="1">non-specific serine/threonine protein kinase</fullName>
        <ecNumber evidence="1">2.7.11.1</ecNumber>
    </recommendedName>
</protein>
<keyword evidence="2" id="KW-0723">Serine/threonine-protein kinase</keyword>
<evidence type="ECO:0000313" key="16">
    <source>
        <dbReference type="Proteomes" id="UP000320806"/>
    </source>
</evidence>
<dbReference type="EMBL" id="VFMO01000001">
    <property type="protein sequence ID" value="TQJ13045.1"/>
    <property type="molecule type" value="Genomic_DNA"/>
</dbReference>
<keyword evidence="7 10" id="KW-0067">ATP-binding</keyword>
<feature type="domain" description="Protein kinase" evidence="13">
    <location>
        <begin position="12"/>
        <end position="283"/>
    </location>
</feature>
<dbReference type="CDD" id="cd14014">
    <property type="entry name" value="STKc_PknB_like"/>
    <property type="match status" value="1"/>
</dbReference>
<dbReference type="FunFam" id="3.30.200.20:FF:000035">
    <property type="entry name" value="Serine/threonine protein kinase Stk1"/>
    <property type="match status" value="1"/>
</dbReference>
<dbReference type="GO" id="GO:0045717">
    <property type="term" value="P:negative regulation of fatty acid biosynthetic process"/>
    <property type="evidence" value="ECO:0007669"/>
    <property type="project" value="UniProtKB-ARBA"/>
</dbReference>
<dbReference type="Pfam" id="PF03793">
    <property type="entry name" value="PASTA"/>
    <property type="match status" value="2"/>
</dbReference>
<evidence type="ECO:0000256" key="4">
    <source>
        <dbReference type="ARBA" id="ARBA00022737"/>
    </source>
</evidence>
<keyword evidence="3" id="KW-0808">Transferase</keyword>
<dbReference type="SUPFAM" id="SSF56112">
    <property type="entry name" value="Protein kinase-like (PK-like)"/>
    <property type="match status" value="1"/>
</dbReference>
<dbReference type="FunFam" id="1.10.510.10:FF:000021">
    <property type="entry name" value="Serine/threonine protein kinase"/>
    <property type="match status" value="1"/>
</dbReference>
<dbReference type="InterPro" id="IPR017441">
    <property type="entry name" value="Protein_kinase_ATP_BS"/>
</dbReference>
<feature type="region of interest" description="Disordered" evidence="11">
    <location>
        <begin position="565"/>
        <end position="644"/>
    </location>
</feature>
<evidence type="ECO:0000256" key="2">
    <source>
        <dbReference type="ARBA" id="ARBA00022527"/>
    </source>
</evidence>
<dbReference type="InterPro" id="IPR008271">
    <property type="entry name" value="Ser/Thr_kinase_AS"/>
</dbReference>
<dbReference type="GO" id="GO:0004674">
    <property type="term" value="F:protein serine/threonine kinase activity"/>
    <property type="evidence" value="ECO:0007669"/>
    <property type="project" value="UniProtKB-KW"/>
</dbReference>
<dbReference type="Gene3D" id="1.10.510.10">
    <property type="entry name" value="Transferase(Phosphotransferase) domain 1"/>
    <property type="match status" value="1"/>
</dbReference>
<evidence type="ECO:0000256" key="9">
    <source>
        <dbReference type="ARBA" id="ARBA00048679"/>
    </source>
</evidence>
<evidence type="ECO:0000256" key="12">
    <source>
        <dbReference type="SAM" id="Phobius"/>
    </source>
</evidence>
<feature type="binding site" evidence="10">
    <location>
        <position position="41"/>
    </location>
    <ligand>
        <name>ATP</name>
        <dbReference type="ChEBI" id="CHEBI:30616"/>
    </ligand>
</feature>
<feature type="transmembrane region" description="Helical" evidence="12">
    <location>
        <begin position="333"/>
        <end position="355"/>
    </location>
</feature>
<comment type="catalytic activity">
    <reaction evidence="8">
        <text>L-threonyl-[protein] + ATP = O-phospho-L-threonyl-[protein] + ADP + H(+)</text>
        <dbReference type="Rhea" id="RHEA:46608"/>
        <dbReference type="Rhea" id="RHEA-COMP:11060"/>
        <dbReference type="Rhea" id="RHEA-COMP:11605"/>
        <dbReference type="ChEBI" id="CHEBI:15378"/>
        <dbReference type="ChEBI" id="CHEBI:30013"/>
        <dbReference type="ChEBI" id="CHEBI:30616"/>
        <dbReference type="ChEBI" id="CHEBI:61977"/>
        <dbReference type="ChEBI" id="CHEBI:456216"/>
        <dbReference type="EC" id="2.7.11.1"/>
    </reaction>
</comment>
<evidence type="ECO:0000256" key="7">
    <source>
        <dbReference type="ARBA" id="ARBA00022840"/>
    </source>
</evidence>
<comment type="caution">
    <text evidence="15">The sequence shown here is derived from an EMBL/GenBank/DDBJ whole genome shotgun (WGS) entry which is preliminary data.</text>
</comment>
<dbReference type="CDD" id="cd06577">
    <property type="entry name" value="PASTA_pknB"/>
    <property type="match status" value="2"/>
</dbReference>
<dbReference type="InterPro" id="IPR000719">
    <property type="entry name" value="Prot_kinase_dom"/>
</dbReference>
<dbReference type="RefSeq" id="WP_170221649.1">
    <property type="nucleotide sequence ID" value="NZ_VFMO01000001.1"/>
</dbReference>
<feature type="region of interest" description="Disordered" evidence="11">
    <location>
        <begin position="520"/>
        <end position="539"/>
    </location>
</feature>
<proteinExistence type="predicted"/>
<reference evidence="15 16" key="1">
    <citation type="submission" date="2019-06" db="EMBL/GenBank/DDBJ databases">
        <title>Sequencing the genomes of 1000 actinobacteria strains.</title>
        <authorList>
            <person name="Klenk H.-P."/>
        </authorList>
    </citation>
    <scope>NUCLEOTIDE SEQUENCE [LARGE SCALE GENOMIC DNA]</scope>
    <source>
        <strain evidence="15 16">DSM 19828</strain>
    </source>
</reference>
<gene>
    <name evidence="15" type="ORF">FB459_0434</name>
</gene>
<evidence type="ECO:0000256" key="6">
    <source>
        <dbReference type="ARBA" id="ARBA00022777"/>
    </source>
</evidence>
<evidence type="ECO:0000256" key="11">
    <source>
        <dbReference type="SAM" id="MobiDB-lite"/>
    </source>
</evidence>
<dbReference type="InterPro" id="IPR005543">
    <property type="entry name" value="PASTA_dom"/>
</dbReference>
<feature type="domain" description="PASTA" evidence="14">
    <location>
        <begin position="426"/>
        <end position="495"/>
    </location>
</feature>
<feature type="compositionally biased region" description="Pro residues" evidence="11">
    <location>
        <begin position="620"/>
        <end position="644"/>
    </location>
</feature>
<dbReference type="PROSITE" id="PS00107">
    <property type="entry name" value="PROTEIN_KINASE_ATP"/>
    <property type="match status" value="1"/>
</dbReference>
<comment type="catalytic activity">
    <reaction evidence="9">
        <text>L-seryl-[protein] + ATP = O-phospho-L-seryl-[protein] + ADP + H(+)</text>
        <dbReference type="Rhea" id="RHEA:17989"/>
        <dbReference type="Rhea" id="RHEA-COMP:9863"/>
        <dbReference type="Rhea" id="RHEA-COMP:11604"/>
        <dbReference type="ChEBI" id="CHEBI:15378"/>
        <dbReference type="ChEBI" id="CHEBI:29999"/>
        <dbReference type="ChEBI" id="CHEBI:30616"/>
        <dbReference type="ChEBI" id="CHEBI:83421"/>
        <dbReference type="ChEBI" id="CHEBI:456216"/>
        <dbReference type="EC" id="2.7.11.1"/>
    </reaction>
</comment>
<dbReference type="PROSITE" id="PS00108">
    <property type="entry name" value="PROTEIN_KINASE_ST"/>
    <property type="match status" value="1"/>
</dbReference>
<evidence type="ECO:0000256" key="5">
    <source>
        <dbReference type="ARBA" id="ARBA00022741"/>
    </source>
</evidence>
<sequence>MTQAPRLLGGRYEVGELIGRGGMAEVHLGHDTRLGRPVAIKMLRSDLARDSTFLTRFRREAKSAAGLNHHAIVAVYDSGEETYTETGGAEIGVPYIVMEYVDGDTLRDVLNAEGHLSPDEAARITQGILSALEYSHSRGIVHRDIKPANVMLTRGGQVKVMDFGIARALADVGATMTSAQAVVGTARYLSPEQAKGDQVDERSDLYSAGCVFYELLCGRTPFVGEPVSLVYQHISDRPAPPSSYEPTVPKPMDAVAMHSLEKPREGRYQTAGDFRADLQNARTNTPVSAAATASLAAAGGAAAAAAKAPAPVEQPRRDSTREIADRGRRPNHVGLWTAAVIAALLAILGVGYLVMNGQDETKLASVPSVRGFTEQAADQTLRNAGFVPSFRKVTSDATLDTVVAQRPNGGEPAESGSTVTVDLSGGPNVRTVPSVVGKTEQQARKILGDNGFDKVAVDPTRVDDTEYAEGQVTSTDPIENSAAPPTQTITLKLSSGKVTVPSNLEGMNFFAAQQALAKAHLQPADPPTSVPTSNSDLWDKVQDVPDAGKKVAVNSRIAISVYTRSSTVTVNPPPPSSTTTTTTTTTSSTSSPTSSPTSSSPTSTPSSTSSPTSSPSPTSTAPPSPTSTPPKPSTPSTPQTPPNR</sequence>
<keyword evidence="4" id="KW-0677">Repeat</keyword>
<dbReference type="GO" id="GO:0005524">
    <property type="term" value="F:ATP binding"/>
    <property type="evidence" value="ECO:0007669"/>
    <property type="project" value="UniProtKB-UniRule"/>
</dbReference>
<organism evidence="15 16">
    <name type="scientific">Yimella lutea</name>
    <dbReference type="NCBI Taxonomy" id="587872"/>
    <lineage>
        <taxon>Bacteria</taxon>
        <taxon>Bacillati</taxon>
        <taxon>Actinomycetota</taxon>
        <taxon>Actinomycetes</taxon>
        <taxon>Micrococcales</taxon>
        <taxon>Dermacoccaceae</taxon>
        <taxon>Yimella</taxon>
    </lineage>
</organism>
<dbReference type="Gene3D" id="3.30.200.20">
    <property type="entry name" value="Phosphorylase Kinase, domain 1"/>
    <property type="match status" value="1"/>
</dbReference>
<dbReference type="Gene3D" id="3.30.10.20">
    <property type="match status" value="2"/>
</dbReference>
<dbReference type="PANTHER" id="PTHR43289:SF6">
    <property type="entry name" value="SERINE_THREONINE-PROTEIN KINASE NEKL-3"/>
    <property type="match status" value="1"/>
</dbReference>
<keyword evidence="12" id="KW-0812">Transmembrane</keyword>
<evidence type="ECO:0000256" key="1">
    <source>
        <dbReference type="ARBA" id="ARBA00012513"/>
    </source>
</evidence>
<feature type="compositionally biased region" description="Low complexity" evidence="11">
    <location>
        <begin position="577"/>
        <end position="619"/>
    </location>
</feature>
<evidence type="ECO:0000256" key="10">
    <source>
        <dbReference type="PROSITE-ProRule" id="PRU10141"/>
    </source>
</evidence>
<dbReference type="Proteomes" id="UP000320806">
    <property type="component" value="Unassembled WGS sequence"/>
</dbReference>
<evidence type="ECO:0000256" key="3">
    <source>
        <dbReference type="ARBA" id="ARBA00022679"/>
    </source>
</evidence>
<dbReference type="SMART" id="SM00220">
    <property type="entry name" value="S_TKc"/>
    <property type="match status" value="1"/>
</dbReference>
<feature type="domain" description="PASTA" evidence="14">
    <location>
        <begin position="359"/>
        <end position="425"/>
    </location>
</feature>
<dbReference type="PROSITE" id="PS50011">
    <property type="entry name" value="PROTEIN_KINASE_DOM"/>
    <property type="match status" value="1"/>
</dbReference>
<name>A0A542ECK5_9MICO</name>
<dbReference type="EC" id="2.7.11.1" evidence="1"/>
<keyword evidence="6 15" id="KW-0418">Kinase</keyword>
<keyword evidence="16" id="KW-1185">Reference proteome</keyword>
<keyword evidence="12" id="KW-1133">Transmembrane helix</keyword>
<keyword evidence="12" id="KW-0472">Membrane</keyword>
<evidence type="ECO:0000256" key="8">
    <source>
        <dbReference type="ARBA" id="ARBA00047899"/>
    </source>
</evidence>
<dbReference type="PANTHER" id="PTHR43289">
    <property type="entry name" value="MITOGEN-ACTIVATED PROTEIN KINASE KINASE KINASE 20-RELATED"/>
    <property type="match status" value="1"/>
</dbReference>
<feature type="region of interest" description="Disordered" evidence="11">
    <location>
        <begin position="406"/>
        <end position="426"/>
    </location>
</feature>
<dbReference type="InterPro" id="IPR011009">
    <property type="entry name" value="Kinase-like_dom_sf"/>
</dbReference>
<dbReference type="AlphaFoldDB" id="A0A542ECK5"/>
<accession>A0A542ECK5</accession>
<dbReference type="NCBIfam" id="NF033483">
    <property type="entry name" value="PknB_PASTA_kin"/>
    <property type="match status" value="1"/>
</dbReference>
<evidence type="ECO:0000313" key="15">
    <source>
        <dbReference type="EMBL" id="TQJ13045.1"/>
    </source>
</evidence>
<evidence type="ECO:0000259" key="14">
    <source>
        <dbReference type="PROSITE" id="PS51178"/>
    </source>
</evidence>
<dbReference type="SMART" id="SM00740">
    <property type="entry name" value="PASTA"/>
    <property type="match status" value="2"/>
</dbReference>
<dbReference type="Pfam" id="PF00069">
    <property type="entry name" value="Pkinase"/>
    <property type="match status" value="1"/>
</dbReference>
<evidence type="ECO:0000259" key="13">
    <source>
        <dbReference type="PROSITE" id="PS50011"/>
    </source>
</evidence>